<sequence>MMKKIDKKSLLRIISRLQRSGHVKDIKIQLIGYGKEKTLHFVCQPNISIDHSVIQSNIEQAKLKFITIGKGSIEKLSRRPVKGLTNELLHEGRTRKLPAHLKYNKKAGRSYGFCPKFLRMQILHKFLFYMTYGYTGLEDLNQEEALSKIKEQCDLTEDVSNMMSQIYMPTVDWMMFIPPLPNHGGYGKGWCLLSDVILRLPLLIFLQLVNINYEVPDLYDYLNHPIKKYLLVKNVPLHLKEILTFHRKFVHTIHELITRLCYVGLIQLGSQSFKEKEQVFVYVNTNAILFDTSTSRCGYHQVSKDIDYPVHKYKFKTTDNVEQFWYDCWNFCMHTLLGGRLCATGKVIVLEPLANKPCMIEAVQSRTCNEVTELDVGYIPGDRLGAAGYDSAMFAHLKKNWYWTKPDCLKYPDSNNSVSSIRKKTKEKFVEKRTTQAFDVLQVKPHTSSAMAAKQKYKQKKINVKEMPHLFQKHSKSKKEAAIRILKARKSKSVRKPYYDPVDREALLRMKKLRVDWSPVEDNMLLLCKVTSCVLSPLNSKMLFNNFIVVREILHSAIPESKNKTSRACARRSNYIMKNPQTQLSVGLCLEELKHDQNIKDLYGDFMTKYNDNDSGEKLTPKQKEQIWNETFKELFTMIEARYKRIDDNNFSTLRENFVIPDTISDLLKKFIVTKPAIKVNTSFNEVKSTMDIYYGVINAIIHSSLNTSNDKTSWSYQLFNIYQHYPDKLLRAVMAQTRADQMISFRKAYLRTHQRAGNYLPLSASPYQLSISYVNLLSTRYQFTLYKDCSETLNELKMKWLETDDEHEVLANKGGVTAFLVEFVSMELLNFNLEIPDQVIILDPNFAQKDESYARIVKRYQDILVKLKHQDVTSTVLLDKTFISKCDNDSGESVNESTGENTKLASSQQNVVAKAASHIALYLIREECDGNLQQKELQHAHDFFVVNSTKVFCSLASKEQSGEPTGPQRNELPPSFTPLENSIVEKVLSDIKRRATFTVKFDQISEETEVASTNNISTTLAHELIDFIRNTKEIGASIKDIREKYGMKSEIFELLSTLEEKQVLLRCGVITTRYVYKAFTKPWLVKSYNMKQLERKSLRETTEVEVSIDKLDENEIQKEDSNENHTKNIKLKNNINICIRPWIRINGTINRKTLDRLLSSVLGHIMLVPGCTLQDLQDRFCPALQPYHTRELAEILQTLGCVEMITVCVSHKPSLRSKPSVTTTKKIVGLEKESNIFLEPDPMAIIKLSAFISENSYFQDDTYSEEESFN</sequence>
<accession>A0A1B6C3M8</accession>
<dbReference type="PANTHER" id="PTHR15180:SF1">
    <property type="entry name" value="GENERAL TRANSCRIPTION FACTOR 3C POLYPEPTIDE 1"/>
    <property type="match status" value="1"/>
</dbReference>
<dbReference type="PANTHER" id="PTHR15180">
    <property type="entry name" value="GENERAL TRANSCRIPTION FACTOR 3C POLYPEPTIDE 1"/>
    <property type="match status" value="1"/>
</dbReference>
<dbReference type="InterPro" id="IPR044210">
    <property type="entry name" value="Tfc3-like"/>
</dbReference>
<dbReference type="InterPro" id="IPR056467">
    <property type="entry name" value="eWH_GTF3C1"/>
</dbReference>
<dbReference type="GO" id="GO:0042791">
    <property type="term" value="P:5S class rRNA transcription by RNA polymerase III"/>
    <property type="evidence" value="ECO:0007669"/>
    <property type="project" value="TreeGrafter"/>
</dbReference>
<dbReference type="GO" id="GO:0000127">
    <property type="term" value="C:transcription factor TFIIIC complex"/>
    <property type="evidence" value="ECO:0007669"/>
    <property type="project" value="InterPro"/>
</dbReference>
<feature type="domain" description="GTF3C1 extended winged-helix" evidence="2">
    <location>
        <begin position="3"/>
        <end position="65"/>
    </location>
</feature>
<organism evidence="3">
    <name type="scientific">Clastoptera arizonana</name>
    <name type="common">Arizona spittle bug</name>
    <dbReference type="NCBI Taxonomy" id="38151"/>
    <lineage>
        <taxon>Eukaryota</taxon>
        <taxon>Metazoa</taxon>
        <taxon>Ecdysozoa</taxon>
        <taxon>Arthropoda</taxon>
        <taxon>Hexapoda</taxon>
        <taxon>Insecta</taxon>
        <taxon>Pterygota</taxon>
        <taxon>Neoptera</taxon>
        <taxon>Paraneoptera</taxon>
        <taxon>Hemiptera</taxon>
        <taxon>Auchenorrhyncha</taxon>
        <taxon>Cercopoidea</taxon>
        <taxon>Clastopteridae</taxon>
        <taxon>Clastoptera</taxon>
    </lineage>
</organism>
<dbReference type="EMBL" id="GEDC01004464">
    <property type="protein sequence ID" value="JAS32834.1"/>
    <property type="molecule type" value="Transcribed_RNA"/>
</dbReference>
<proteinExistence type="predicted"/>
<gene>
    <name evidence="4" type="ORF">g.40478</name>
    <name evidence="3" type="ORF">g.40481</name>
</gene>
<dbReference type="GO" id="GO:0006384">
    <property type="term" value="P:transcription initiation at RNA polymerase III promoter"/>
    <property type="evidence" value="ECO:0007669"/>
    <property type="project" value="InterPro"/>
</dbReference>
<evidence type="ECO:0000313" key="3">
    <source>
        <dbReference type="EMBL" id="JAS07840.1"/>
    </source>
</evidence>
<dbReference type="GO" id="GO:0003677">
    <property type="term" value="F:DNA binding"/>
    <property type="evidence" value="ECO:0007669"/>
    <property type="project" value="InterPro"/>
</dbReference>
<name>A0A1B6C3M8_9HEMI</name>
<dbReference type="AlphaFoldDB" id="A0A1B6C3M8"/>
<dbReference type="Pfam" id="PF24101">
    <property type="entry name" value="WHD_GTF3C1"/>
    <property type="match status" value="1"/>
</dbReference>
<evidence type="ECO:0000256" key="1">
    <source>
        <dbReference type="SAM" id="MobiDB-lite"/>
    </source>
</evidence>
<reference evidence="3" key="1">
    <citation type="submission" date="2015-12" db="EMBL/GenBank/DDBJ databases">
        <title>De novo transcriptome assembly of four potential Pierce s Disease insect vectors from Arizona vineyards.</title>
        <authorList>
            <person name="Tassone E.E."/>
        </authorList>
    </citation>
    <scope>NUCLEOTIDE SEQUENCE</scope>
</reference>
<evidence type="ECO:0000259" key="2">
    <source>
        <dbReference type="Pfam" id="PF24101"/>
    </source>
</evidence>
<feature type="region of interest" description="Disordered" evidence="1">
    <location>
        <begin position="958"/>
        <end position="978"/>
    </location>
</feature>
<protein>
    <recommendedName>
        <fullName evidence="2">GTF3C1 extended winged-helix domain-containing protein</fullName>
    </recommendedName>
</protein>
<dbReference type="EMBL" id="GEDC01029458">
    <property type="protein sequence ID" value="JAS07840.1"/>
    <property type="molecule type" value="Transcribed_RNA"/>
</dbReference>
<evidence type="ECO:0000313" key="4">
    <source>
        <dbReference type="EMBL" id="JAS32834.1"/>
    </source>
</evidence>